<feature type="transmembrane region" description="Helical" evidence="6">
    <location>
        <begin position="182"/>
        <end position="204"/>
    </location>
</feature>
<dbReference type="Proteomes" id="UP000042958">
    <property type="component" value="Unassembled WGS sequence"/>
</dbReference>
<keyword evidence="3 6" id="KW-0812">Transmembrane</keyword>
<dbReference type="InterPro" id="IPR020846">
    <property type="entry name" value="MFS_dom"/>
</dbReference>
<feature type="transmembrane region" description="Helical" evidence="6">
    <location>
        <begin position="304"/>
        <end position="328"/>
    </location>
</feature>
<keyword evidence="2" id="KW-0813">Transport</keyword>
<dbReference type="Gene3D" id="1.20.1250.20">
    <property type="entry name" value="MFS general substrate transporter like domains"/>
    <property type="match status" value="2"/>
</dbReference>
<evidence type="ECO:0000256" key="2">
    <source>
        <dbReference type="ARBA" id="ARBA00022448"/>
    </source>
</evidence>
<comment type="subcellular location">
    <subcellularLocation>
        <location evidence="1">Membrane</location>
        <topology evidence="1">Multi-pass membrane protein</topology>
    </subcellularLocation>
</comment>
<feature type="transmembrane region" description="Helical" evidence="6">
    <location>
        <begin position="216"/>
        <end position="236"/>
    </location>
</feature>
<accession>A0A0F7VEQ4</accession>
<keyword evidence="9" id="KW-1185">Reference proteome</keyword>
<feature type="transmembrane region" description="Helical" evidence="6">
    <location>
        <begin position="394"/>
        <end position="415"/>
    </location>
</feature>
<dbReference type="SUPFAM" id="SSF103473">
    <property type="entry name" value="MFS general substrate transporter"/>
    <property type="match status" value="1"/>
</dbReference>
<dbReference type="InterPro" id="IPR011701">
    <property type="entry name" value="MFS"/>
</dbReference>
<feature type="transmembrane region" description="Helical" evidence="6">
    <location>
        <begin position="458"/>
        <end position="479"/>
    </location>
</feature>
<dbReference type="EMBL" id="CDHK01000003">
    <property type="protein sequence ID" value="CEO58390.1"/>
    <property type="molecule type" value="Genomic_DNA"/>
</dbReference>
<dbReference type="OrthoDB" id="2985014at2759"/>
<dbReference type="PROSITE" id="PS50850">
    <property type="entry name" value="MFS"/>
    <property type="match status" value="1"/>
</dbReference>
<feature type="transmembrane region" description="Helical" evidence="6">
    <location>
        <begin position="122"/>
        <end position="141"/>
    </location>
</feature>
<evidence type="ECO:0000313" key="9">
    <source>
        <dbReference type="Proteomes" id="UP000042958"/>
    </source>
</evidence>
<dbReference type="InterPro" id="IPR036259">
    <property type="entry name" value="MFS_trans_sf"/>
</dbReference>
<keyword evidence="4 6" id="KW-1133">Transmembrane helix</keyword>
<feature type="domain" description="Major facilitator superfamily (MFS) profile" evidence="7">
    <location>
        <begin position="56"/>
        <end position="519"/>
    </location>
</feature>
<organism evidence="8 9">
    <name type="scientific">Penicillium brasilianum</name>
    <dbReference type="NCBI Taxonomy" id="104259"/>
    <lineage>
        <taxon>Eukaryota</taxon>
        <taxon>Fungi</taxon>
        <taxon>Dikarya</taxon>
        <taxon>Ascomycota</taxon>
        <taxon>Pezizomycotina</taxon>
        <taxon>Eurotiomycetes</taxon>
        <taxon>Eurotiomycetidae</taxon>
        <taxon>Eurotiales</taxon>
        <taxon>Aspergillaceae</taxon>
        <taxon>Penicillium</taxon>
    </lineage>
</organism>
<dbReference type="AlphaFoldDB" id="A0A0F7VEQ4"/>
<evidence type="ECO:0000256" key="5">
    <source>
        <dbReference type="ARBA" id="ARBA00023136"/>
    </source>
</evidence>
<evidence type="ECO:0000256" key="1">
    <source>
        <dbReference type="ARBA" id="ARBA00004141"/>
    </source>
</evidence>
<dbReference type="PANTHER" id="PTHR43791:SF21">
    <property type="entry name" value="MAJOR FACILITATOR SUPERFAMILY (MFS) PROFILE DOMAIN-CONTAINING PROTEIN"/>
    <property type="match status" value="1"/>
</dbReference>
<protein>
    <recommendedName>
        <fullName evidence="7">Major facilitator superfamily (MFS) profile domain-containing protein</fullName>
    </recommendedName>
</protein>
<gene>
    <name evidence="8" type="ORF">PMG11_03119</name>
</gene>
<reference evidence="9" key="1">
    <citation type="journal article" date="2015" name="Genome Announc.">
        <title>Draft genome sequence of the fungus Penicillium brasilianum MG11.</title>
        <authorList>
            <person name="Horn F."/>
            <person name="Linde J."/>
            <person name="Mattern D.J."/>
            <person name="Walther G."/>
            <person name="Guthke R."/>
            <person name="Brakhage A.A."/>
            <person name="Valiante V."/>
        </authorList>
    </citation>
    <scope>NUCLEOTIDE SEQUENCE [LARGE SCALE GENOMIC DNA]</scope>
    <source>
        <strain evidence="9">MG11</strain>
    </source>
</reference>
<evidence type="ECO:0000256" key="6">
    <source>
        <dbReference type="SAM" id="Phobius"/>
    </source>
</evidence>
<evidence type="ECO:0000256" key="4">
    <source>
        <dbReference type="ARBA" id="ARBA00022989"/>
    </source>
</evidence>
<name>A0A0F7VEQ4_PENBI</name>
<dbReference type="PANTHER" id="PTHR43791">
    <property type="entry name" value="PERMEASE-RELATED"/>
    <property type="match status" value="1"/>
</dbReference>
<dbReference type="GO" id="GO:0016020">
    <property type="term" value="C:membrane"/>
    <property type="evidence" value="ECO:0007669"/>
    <property type="project" value="UniProtKB-SubCell"/>
</dbReference>
<dbReference type="GO" id="GO:0022857">
    <property type="term" value="F:transmembrane transporter activity"/>
    <property type="evidence" value="ECO:0007669"/>
    <property type="project" value="InterPro"/>
</dbReference>
<dbReference type="STRING" id="104259.A0A0F7VEQ4"/>
<evidence type="ECO:0000256" key="3">
    <source>
        <dbReference type="ARBA" id="ARBA00022692"/>
    </source>
</evidence>
<sequence>MTTSLAAINDKPSVAEVEIAKHEGAPVRSTVAHYVPATEEEQALDRKVNLKFDLCIILFLSLGFILLGIDKTNIGYVATSTFVKDANLKPNDIPNSLSLFSATYVPLQPISSIIGRRVGAKWWISVLMIAWGSICIAHVAVRSSSTFYALRLLLGVAEAGFTPTAFYYMSTFYPKFSLGFRMGMFSGMYSVAGAFAGLLAYGLLHSETSTLRGWQMLFLVEGVMTVAVALIALAILPKDISKAWFLTEMEKGHALRRMERDLQMGFDSAIGDCIDSDGDLYAAKDDQTITVRDIKDVFMDWKKLLVISFNILSVLPVTAFTTFLPLVVQGMGYQGVEATLMSAPPFVVGTVGLMAIVYSSDHFKERSLHTCFGMALGLIGCVVMATSSNPRLRYGFAHVCLSGVFAGGPLIAVWLAGNTPGKGARAIILGLNGWSNIAGVIAGQLFKHSYAPSYHYPLTITMILVGVGILGFCGVRGLYMLENRRRRKEIAGWDEARFAMEASSTERRGDQRHMWIYSY</sequence>
<feature type="transmembrane region" description="Helical" evidence="6">
    <location>
        <begin position="50"/>
        <end position="69"/>
    </location>
</feature>
<evidence type="ECO:0000259" key="7">
    <source>
        <dbReference type="PROSITE" id="PS50850"/>
    </source>
</evidence>
<proteinExistence type="predicted"/>
<evidence type="ECO:0000313" key="8">
    <source>
        <dbReference type="EMBL" id="CEO58390.1"/>
    </source>
</evidence>
<feature type="transmembrane region" description="Helical" evidence="6">
    <location>
        <begin position="370"/>
        <end position="388"/>
    </location>
</feature>
<feature type="transmembrane region" description="Helical" evidence="6">
    <location>
        <begin position="340"/>
        <end position="358"/>
    </location>
</feature>
<feature type="transmembrane region" description="Helical" evidence="6">
    <location>
        <begin position="147"/>
        <end position="170"/>
    </location>
</feature>
<keyword evidence="5 6" id="KW-0472">Membrane</keyword>
<dbReference type="Pfam" id="PF07690">
    <property type="entry name" value="MFS_1"/>
    <property type="match status" value="1"/>
</dbReference>
<feature type="transmembrane region" description="Helical" evidence="6">
    <location>
        <begin position="427"/>
        <end position="446"/>
    </location>
</feature>